<dbReference type="GO" id="GO:0005737">
    <property type="term" value="C:cytoplasm"/>
    <property type="evidence" value="ECO:0007669"/>
    <property type="project" value="TreeGrafter"/>
</dbReference>
<proteinExistence type="predicted"/>
<feature type="domain" description="NAD-dependent epimerase/dehydratase" evidence="1">
    <location>
        <begin position="3"/>
        <end position="230"/>
    </location>
</feature>
<dbReference type="InterPro" id="IPR036291">
    <property type="entry name" value="NAD(P)-bd_dom_sf"/>
</dbReference>
<evidence type="ECO:0000313" key="4">
    <source>
        <dbReference type="Proteomes" id="UP000465306"/>
    </source>
</evidence>
<dbReference type="RefSeq" id="WP_085074383.1">
    <property type="nucleotide sequence ID" value="NZ_BLKU01000005.1"/>
</dbReference>
<dbReference type="PROSITE" id="PS00061">
    <property type="entry name" value="ADH_SHORT"/>
    <property type="match status" value="1"/>
</dbReference>
<evidence type="ECO:0000313" key="5">
    <source>
        <dbReference type="Proteomes" id="UP000663583"/>
    </source>
</evidence>
<accession>A0AAX1JA67</accession>
<dbReference type="SUPFAM" id="SSF51735">
    <property type="entry name" value="NAD(P)-binding Rossmann-fold domains"/>
    <property type="match status" value="1"/>
</dbReference>
<dbReference type="Proteomes" id="UP000465306">
    <property type="component" value="Unassembled WGS sequence"/>
</dbReference>
<dbReference type="GO" id="GO:0004029">
    <property type="term" value="F:aldehyde dehydrogenase (NAD+) activity"/>
    <property type="evidence" value="ECO:0007669"/>
    <property type="project" value="TreeGrafter"/>
</dbReference>
<dbReference type="EMBL" id="BLKU01000005">
    <property type="protein sequence ID" value="GFG65532.1"/>
    <property type="molecule type" value="Genomic_DNA"/>
</dbReference>
<dbReference type="Pfam" id="PF01370">
    <property type="entry name" value="Epimerase"/>
    <property type="match status" value="1"/>
</dbReference>
<sequence length="337" mass="35586">MRVLVTGATGFVGAWTAKAVHEHGHQLRLLVRDCAKLTPIAAALGFDASDVVIGDMTDADRVGQALTGCDAVIHAAAVVSFNPDDTEPMMNANLAGATNVIGQAVAAGIDPVVYVSSWTALWHPGITLVHAELPLRGGSDGYATSKTRVEHYVRELQDRGAPIAITYPCTVIGPGADGQYGESGDVMASFARTGIPGRGTGLTIIDVRDVAEAHARLLTPGHGPRRYVLGGHHVDGKTLAAELTRITGRRVRHIAIPDAVLLGAGKLADRYRRRLPPSMAKLSAAGIRYLVAPPADNTPAEQDLAIAFRPPRQALEALLDDRARRHAARAARSGTRT</sequence>
<dbReference type="PANTHER" id="PTHR48079:SF6">
    <property type="entry name" value="NAD(P)-BINDING DOMAIN-CONTAINING PROTEIN-RELATED"/>
    <property type="match status" value="1"/>
</dbReference>
<protein>
    <submittedName>
        <fullName evidence="3">NAD-dependent epimerase/dehydratase family protein</fullName>
    </submittedName>
    <submittedName>
        <fullName evidence="2">Oxidoreductase</fullName>
    </submittedName>
</protein>
<gene>
    <name evidence="3" type="ORF">I2456_00550</name>
    <name evidence="2" type="ORF">MKUB_30220</name>
</gene>
<evidence type="ECO:0000313" key="3">
    <source>
        <dbReference type="EMBL" id="QPI38117.1"/>
    </source>
</evidence>
<evidence type="ECO:0000313" key="2">
    <source>
        <dbReference type="EMBL" id="GFG65532.1"/>
    </source>
</evidence>
<organism evidence="3 5">
    <name type="scientific">Mycobacterium kubicae</name>
    <dbReference type="NCBI Taxonomy" id="120959"/>
    <lineage>
        <taxon>Bacteria</taxon>
        <taxon>Bacillati</taxon>
        <taxon>Actinomycetota</taxon>
        <taxon>Actinomycetes</taxon>
        <taxon>Mycobacteriales</taxon>
        <taxon>Mycobacteriaceae</taxon>
        <taxon>Mycobacterium</taxon>
        <taxon>Mycobacterium simiae complex</taxon>
    </lineage>
</organism>
<evidence type="ECO:0000259" key="1">
    <source>
        <dbReference type="Pfam" id="PF01370"/>
    </source>
</evidence>
<keyword evidence="4" id="KW-1185">Reference proteome</keyword>
<dbReference type="KEGG" id="mku:I2456_00550"/>
<reference evidence="3" key="3">
    <citation type="submission" date="2020-11" db="EMBL/GenBank/DDBJ databases">
        <title>Intraspecies plasmid and genomic variation of Mycobacterium kubicae revealed by the complete genome sequences of two clinical isolates.</title>
        <authorList>
            <person name="Hendrix J.R."/>
            <person name="Epperson L.E."/>
            <person name="Honda J.R."/>
            <person name="Strong M."/>
        </authorList>
    </citation>
    <scope>NUCLEOTIDE SEQUENCE</scope>
    <source>
        <strain evidence="3">JCM 13573</strain>
    </source>
</reference>
<dbReference type="InterPro" id="IPR051783">
    <property type="entry name" value="NAD(P)-dependent_oxidoreduct"/>
</dbReference>
<name>A0AAX1JA67_9MYCO</name>
<dbReference type="InterPro" id="IPR020904">
    <property type="entry name" value="Sc_DH/Rdtase_CS"/>
</dbReference>
<dbReference type="InterPro" id="IPR001509">
    <property type="entry name" value="Epimerase_deHydtase"/>
</dbReference>
<dbReference type="AlphaFoldDB" id="A0AAX1JA67"/>
<reference evidence="2" key="2">
    <citation type="submission" date="2020-02" db="EMBL/GenBank/DDBJ databases">
        <authorList>
            <person name="Matsumoto Y."/>
            <person name="Kinjo T."/>
            <person name="Motooka D."/>
            <person name="Nabeya D."/>
            <person name="Jung N."/>
            <person name="Uechi K."/>
            <person name="Horii T."/>
            <person name="Iida T."/>
            <person name="Fujita J."/>
            <person name="Nakamura S."/>
        </authorList>
    </citation>
    <scope>NUCLEOTIDE SEQUENCE</scope>
    <source>
        <strain evidence="2">JCM 13573</strain>
    </source>
</reference>
<dbReference type="PANTHER" id="PTHR48079">
    <property type="entry name" value="PROTEIN YEEZ"/>
    <property type="match status" value="1"/>
</dbReference>
<dbReference type="Gene3D" id="3.40.50.720">
    <property type="entry name" value="NAD(P)-binding Rossmann-like Domain"/>
    <property type="match status" value="1"/>
</dbReference>
<reference evidence="2 4" key="1">
    <citation type="journal article" date="2019" name="Emerg. Microbes Infect.">
        <title>Comprehensive subspecies identification of 175 nontuberculous mycobacteria species based on 7547 genomic profiles.</title>
        <authorList>
            <person name="Matsumoto Y."/>
            <person name="Kinjo T."/>
            <person name="Motooka D."/>
            <person name="Nabeya D."/>
            <person name="Jung N."/>
            <person name="Uechi K."/>
            <person name="Horii T."/>
            <person name="Iida T."/>
            <person name="Fujita J."/>
            <person name="Nakamura S."/>
        </authorList>
    </citation>
    <scope>NUCLEOTIDE SEQUENCE [LARGE SCALE GENOMIC DNA]</scope>
    <source>
        <strain evidence="2 4">JCM 13573</strain>
    </source>
</reference>
<dbReference type="EMBL" id="CP065047">
    <property type="protein sequence ID" value="QPI38117.1"/>
    <property type="molecule type" value="Genomic_DNA"/>
</dbReference>
<dbReference type="Proteomes" id="UP000663583">
    <property type="component" value="Chromosome"/>
</dbReference>